<protein>
    <recommendedName>
        <fullName evidence="5">cGAS/DncV-like nucleotidyltransferase C-terminal helical domain-containing protein</fullName>
    </recommendedName>
</protein>
<name>A0AAE3Y021_VARPD</name>
<reference evidence="6" key="1">
    <citation type="submission" date="2023-07" db="EMBL/GenBank/DDBJ databases">
        <title>Sorghum-associated microbial communities from plants grown in Nebraska, USA.</title>
        <authorList>
            <person name="Schachtman D."/>
        </authorList>
    </citation>
    <scope>NUCLEOTIDE SEQUENCE</scope>
    <source>
        <strain evidence="6">DS2114</strain>
    </source>
</reference>
<evidence type="ECO:0000256" key="1">
    <source>
        <dbReference type="ARBA" id="ARBA00022679"/>
    </source>
</evidence>
<dbReference type="Pfam" id="PF26305">
    <property type="entry name" value="CD_NTase_C"/>
    <property type="match status" value="1"/>
</dbReference>
<dbReference type="Proteomes" id="UP001184828">
    <property type="component" value="Unassembled WGS sequence"/>
</dbReference>
<dbReference type="RefSeq" id="WP_309928690.1">
    <property type="nucleotide sequence ID" value="NZ_JAVDQZ010000006.1"/>
</dbReference>
<dbReference type="Gene3D" id="3.30.460.10">
    <property type="entry name" value="Beta Polymerase, domain 2"/>
    <property type="match status" value="1"/>
</dbReference>
<evidence type="ECO:0000313" key="7">
    <source>
        <dbReference type="Proteomes" id="UP001184828"/>
    </source>
</evidence>
<keyword evidence="2" id="KW-0548">Nucleotidyltransferase</keyword>
<sequence>MMGIPEDQLKTWAKQGSVQGSSETYNLVKETLEEDVAPYHGKDVSVLLQGSYGNDTNIIGESDVDIVIRLKDCWQSDLSELNEEQETAYKEAYSNATYGHVEFRKDVLTVLRNEYGKGVEDGNKAIYVPPSDARRATDVVAAIQFRRYFKFNGLQDQSYAEGICFYDKAGTRIANYPKQHSENMTKRHQDSNEWLKPMVRIIKNARTKMVNDEALEAGIAPSYFLEGLLYNAPLECFGTNYNTSLQKVLQWMYDTEDDTKWVTANEQYYLLRDGYATCWPTGNYATFKNAIIKLWNDW</sequence>
<evidence type="ECO:0000259" key="5">
    <source>
        <dbReference type="Pfam" id="PF26305"/>
    </source>
</evidence>
<dbReference type="GO" id="GO:0051607">
    <property type="term" value="P:defense response to virus"/>
    <property type="evidence" value="ECO:0007669"/>
    <property type="project" value="UniProtKB-KW"/>
</dbReference>
<evidence type="ECO:0000256" key="3">
    <source>
        <dbReference type="ARBA" id="ARBA00022741"/>
    </source>
</evidence>
<keyword evidence="4" id="KW-0051">Antiviral defense</keyword>
<evidence type="ECO:0000256" key="2">
    <source>
        <dbReference type="ARBA" id="ARBA00022695"/>
    </source>
</evidence>
<dbReference type="CDD" id="cd05400">
    <property type="entry name" value="NT_2-5OAS_ClassI-CCAase"/>
    <property type="match status" value="1"/>
</dbReference>
<dbReference type="InterPro" id="IPR006116">
    <property type="entry name" value="NT_2-5OAS_ClassI-CCAase"/>
</dbReference>
<dbReference type="InterPro" id="IPR043519">
    <property type="entry name" value="NT_sf"/>
</dbReference>
<dbReference type="EMBL" id="JAVDQZ010000006">
    <property type="protein sequence ID" value="MDR6427915.1"/>
    <property type="molecule type" value="Genomic_DNA"/>
</dbReference>
<accession>A0AAE3Y021</accession>
<comment type="caution">
    <text evidence="6">The sequence shown here is derived from an EMBL/GenBank/DDBJ whole genome shotgun (WGS) entry which is preliminary data.</text>
</comment>
<proteinExistence type="predicted"/>
<dbReference type="SUPFAM" id="SSF81301">
    <property type="entry name" value="Nucleotidyltransferase"/>
    <property type="match status" value="1"/>
</dbReference>
<keyword evidence="3" id="KW-0547">Nucleotide-binding</keyword>
<dbReference type="GO" id="GO:0016779">
    <property type="term" value="F:nucleotidyltransferase activity"/>
    <property type="evidence" value="ECO:0007669"/>
    <property type="project" value="InterPro"/>
</dbReference>
<evidence type="ECO:0000256" key="4">
    <source>
        <dbReference type="ARBA" id="ARBA00023118"/>
    </source>
</evidence>
<keyword evidence="1" id="KW-0808">Transferase</keyword>
<gene>
    <name evidence="6" type="ORF">J2738_004070</name>
</gene>
<organism evidence="6 7">
    <name type="scientific">Variovorax paradoxus</name>
    <dbReference type="NCBI Taxonomy" id="34073"/>
    <lineage>
        <taxon>Bacteria</taxon>
        <taxon>Pseudomonadati</taxon>
        <taxon>Pseudomonadota</taxon>
        <taxon>Betaproteobacteria</taxon>
        <taxon>Burkholderiales</taxon>
        <taxon>Comamonadaceae</taxon>
        <taxon>Variovorax</taxon>
    </lineage>
</organism>
<dbReference type="InterPro" id="IPR058909">
    <property type="entry name" value="CD_NTase_C"/>
</dbReference>
<dbReference type="AlphaFoldDB" id="A0AAE3Y021"/>
<feature type="domain" description="cGAS/DncV-like nucleotidyltransferase C-terminal helical" evidence="5">
    <location>
        <begin position="182"/>
        <end position="296"/>
    </location>
</feature>
<evidence type="ECO:0000313" key="6">
    <source>
        <dbReference type="EMBL" id="MDR6427915.1"/>
    </source>
</evidence>